<dbReference type="PRINTS" id="PR00094">
    <property type="entry name" value="ADENYLTKNASE"/>
</dbReference>
<dbReference type="AlphaFoldDB" id="F4PSZ7"/>
<dbReference type="STRING" id="1054147.F4PSZ7"/>
<proteinExistence type="inferred from homology"/>
<dbReference type="InterPro" id="IPR033690">
    <property type="entry name" value="Adenylat_kinase_CS"/>
</dbReference>
<gene>
    <name evidence="5" type="ORF">DFA_00651</name>
</gene>
<evidence type="ECO:0000313" key="5">
    <source>
        <dbReference type="EMBL" id="EGG20786.1"/>
    </source>
</evidence>
<evidence type="ECO:0000256" key="4">
    <source>
        <dbReference type="RuleBase" id="RU003330"/>
    </source>
</evidence>
<protein>
    <submittedName>
        <fullName evidence="5">Adenylate kinase</fullName>
    </submittedName>
</protein>
<evidence type="ECO:0000256" key="3">
    <source>
        <dbReference type="ARBA" id="ARBA00022777"/>
    </source>
</evidence>
<dbReference type="GO" id="GO:0005524">
    <property type="term" value="F:ATP binding"/>
    <property type="evidence" value="ECO:0007669"/>
    <property type="project" value="InterPro"/>
</dbReference>
<dbReference type="RefSeq" id="XP_004358636.1">
    <property type="nucleotide sequence ID" value="XM_004358579.1"/>
</dbReference>
<dbReference type="InterPro" id="IPR027417">
    <property type="entry name" value="P-loop_NTPase"/>
</dbReference>
<dbReference type="GO" id="GO:0006139">
    <property type="term" value="P:nucleobase-containing compound metabolic process"/>
    <property type="evidence" value="ECO:0007669"/>
    <property type="project" value="InterPro"/>
</dbReference>
<dbReference type="GO" id="GO:0019205">
    <property type="term" value="F:nucleobase-containing compound kinase activity"/>
    <property type="evidence" value="ECO:0007669"/>
    <property type="project" value="InterPro"/>
</dbReference>
<keyword evidence="1 4" id="KW-0808">Transferase</keyword>
<dbReference type="EMBL" id="GL883010">
    <property type="protein sequence ID" value="EGG20786.1"/>
    <property type="molecule type" value="Genomic_DNA"/>
</dbReference>
<name>F4PSZ7_CACFS</name>
<dbReference type="SUPFAM" id="SSF52540">
    <property type="entry name" value="P-loop containing nucleoside triphosphate hydrolases"/>
    <property type="match status" value="1"/>
</dbReference>
<dbReference type="CDD" id="cd01428">
    <property type="entry name" value="ADK"/>
    <property type="match status" value="1"/>
</dbReference>
<evidence type="ECO:0000256" key="2">
    <source>
        <dbReference type="ARBA" id="ARBA00022741"/>
    </source>
</evidence>
<dbReference type="Gene3D" id="3.40.50.300">
    <property type="entry name" value="P-loop containing nucleotide triphosphate hydrolases"/>
    <property type="match status" value="1"/>
</dbReference>
<keyword evidence="3 4" id="KW-0418">Kinase</keyword>
<keyword evidence="6" id="KW-1185">Reference proteome</keyword>
<keyword evidence="2" id="KW-0547">Nucleotide-binding</keyword>
<organism evidence="5 6">
    <name type="scientific">Cavenderia fasciculata</name>
    <name type="common">Slime mold</name>
    <name type="synonym">Dictyostelium fasciculatum</name>
    <dbReference type="NCBI Taxonomy" id="261658"/>
    <lineage>
        <taxon>Eukaryota</taxon>
        <taxon>Amoebozoa</taxon>
        <taxon>Evosea</taxon>
        <taxon>Eumycetozoa</taxon>
        <taxon>Dictyostelia</taxon>
        <taxon>Acytosteliales</taxon>
        <taxon>Cavenderiaceae</taxon>
        <taxon>Cavenderia</taxon>
    </lineage>
</organism>
<dbReference type="InterPro" id="IPR000850">
    <property type="entry name" value="Adenylat/UMP-CMP_kin"/>
</dbReference>
<evidence type="ECO:0000313" key="6">
    <source>
        <dbReference type="Proteomes" id="UP000007797"/>
    </source>
</evidence>
<dbReference type="Pfam" id="PF00406">
    <property type="entry name" value="ADK"/>
    <property type="match status" value="1"/>
</dbReference>
<dbReference type="GeneID" id="14873955"/>
<evidence type="ECO:0000256" key="1">
    <source>
        <dbReference type="ARBA" id="ARBA00022679"/>
    </source>
</evidence>
<accession>F4PSZ7</accession>
<sequence length="434" mass="48428">MLAKGASHLVSEVIATSTRLTQRRASIELQKSIQEGSNTHIRRNSICGPCSDGPADLHPPTNGVIGGSGHSTAFTSLYHTSKPILPDIPANDSFMIPTILENGNPICMSYKQMRNPIKEEESLFKQIQSRRRASLDDFVGNGTKTHRRRYSYDGLPSKRMENISEISIGDISKLNLNSTLKQQIKENNVVDIDAKRTFDQAWGNLVRKYGVQNLNLPKDVTWLLGGPGAGKGTNTAILQSALGIESKPIVMSSLLNSDECQALKKSGKLVNDTVVLEMLLKEITKPDIMGVRSNGIIIDGFPRNAKQTRFVEMLYDKIVELRQRINPNASLPKFRITVLHVSEKESVSRQLGRGLKALQENEKRKTDSLPPIEVRATDIDPQACKGRYDTYLAEYQNVQRLGKRFDYTEIDANGSKDQVEKIIESKYSQLSIYN</sequence>
<dbReference type="Proteomes" id="UP000007797">
    <property type="component" value="Unassembled WGS sequence"/>
</dbReference>
<comment type="similarity">
    <text evidence="4">Belongs to the adenylate kinase family.</text>
</comment>
<dbReference type="KEGG" id="dfa:DFA_00651"/>
<dbReference type="OrthoDB" id="248923at2759"/>
<dbReference type="PROSITE" id="PS00113">
    <property type="entry name" value="ADENYLATE_KINASE"/>
    <property type="match status" value="1"/>
</dbReference>
<dbReference type="PANTHER" id="PTHR23359">
    <property type="entry name" value="NUCLEOTIDE KINASE"/>
    <property type="match status" value="1"/>
</dbReference>
<reference evidence="6" key="1">
    <citation type="journal article" date="2011" name="Genome Res.">
        <title>Phylogeny-wide analysis of social amoeba genomes highlights ancient origins for complex intercellular communication.</title>
        <authorList>
            <person name="Heidel A.J."/>
            <person name="Lawal H.M."/>
            <person name="Felder M."/>
            <person name="Schilde C."/>
            <person name="Helps N.R."/>
            <person name="Tunggal B."/>
            <person name="Rivero F."/>
            <person name="John U."/>
            <person name="Schleicher M."/>
            <person name="Eichinger L."/>
            <person name="Platzer M."/>
            <person name="Noegel A.A."/>
            <person name="Schaap P."/>
            <person name="Gloeckner G."/>
        </authorList>
    </citation>
    <scope>NUCLEOTIDE SEQUENCE [LARGE SCALE GENOMIC DNA]</scope>
    <source>
        <strain evidence="6">SH3</strain>
    </source>
</reference>